<dbReference type="RefSeq" id="WP_182953704.1">
    <property type="nucleotide sequence ID" value="NZ_WNXC01000001.1"/>
</dbReference>
<proteinExistence type="inferred from homology"/>
<comment type="function">
    <text evidence="3">Required for maturation of urease via the functional incorporation of the urease nickel metallocenter.</text>
</comment>
<name>A0ABR6ET02_9SPHI</name>
<keyword evidence="1 3" id="KW-0996">Nickel insertion</keyword>
<comment type="caution">
    <text evidence="4">The sequence shown here is derived from an EMBL/GenBank/DDBJ whole genome shotgun (WGS) entry which is preliminary data.</text>
</comment>
<evidence type="ECO:0000256" key="2">
    <source>
        <dbReference type="ARBA" id="ARBA00023186"/>
    </source>
</evidence>
<dbReference type="InterPro" id="IPR038277">
    <property type="entry name" value="UreF_sf"/>
</dbReference>
<dbReference type="EMBL" id="WNXC01000001">
    <property type="protein sequence ID" value="MBB2148111.1"/>
    <property type="molecule type" value="Genomic_DNA"/>
</dbReference>
<evidence type="ECO:0000256" key="3">
    <source>
        <dbReference type="HAMAP-Rule" id="MF_01385"/>
    </source>
</evidence>
<organism evidence="4 5">
    <name type="scientific">Pedobacter gandavensis</name>
    <dbReference type="NCBI Taxonomy" id="2679963"/>
    <lineage>
        <taxon>Bacteria</taxon>
        <taxon>Pseudomonadati</taxon>
        <taxon>Bacteroidota</taxon>
        <taxon>Sphingobacteriia</taxon>
        <taxon>Sphingobacteriales</taxon>
        <taxon>Sphingobacteriaceae</taxon>
        <taxon>Pedobacter</taxon>
    </lineage>
</organism>
<dbReference type="HAMAP" id="MF_01385">
    <property type="entry name" value="UreF"/>
    <property type="match status" value="1"/>
</dbReference>
<comment type="subcellular location">
    <subcellularLocation>
        <location evidence="3">Cytoplasm</location>
    </subcellularLocation>
</comment>
<reference evidence="4 5" key="1">
    <citation type="submission" date="2019-11" db="EMBL/GenBank/DDBJ databases">
        <title>Description of Pedobacter sp. LMG 31462T.</title>
        <authorList>
            <person name="Carlier A."/>
            <person name="Qi S."/>
            <person name="Vandamme P."/>
        </authorList>
    </citation>
    <scope>NUCLEOTIDE SEQUENCE [LARGE SCALE GENOMIC DNA]</scope>
    <source>
        <strain evidence="4 5">LMG 31462</strain>
    </source>
</reference>
<sequence length="228" mass="25839">MNALLTLLQINDSAFPIGSFTQSYGLETYVSKGIVNNSKAVKVYAETMLQHNFYYNDAAFFMLAWKMCDGHATKAKVQELDELISAYKAPFEIRDASKKLGIRFLKVTENLKPVARCTKYLQAIKQGEVHGHYAMAFAMYAHAAKIPLKDALHAFYYNTLNGIVTNCAKLVPISQMDAQKILYNLHDLIDQLVASQEEMPEEMLGSCCIAQDIRCMQHEKLYTRIYIS</sequence>
<keyword evidence="2 3" id="KW-0143">Chaperone</keyword>
<dbReference type="PANTHER" id="PTHR33620:SF1">
    <property type="entry name" value="UREASE ACCESSORY PROTEIN F"/>
    <property type="match status" value="1"/>
</dbReference>
<dbReference type="Gene3D" id="1.10.4190.10">
    <property type="entry name" value="Urease accessory protein UreF"/>
    <property type="match status" value="1"/>
</dbReference>
<gene>
    <name evidence="3" type="primary">ureF</name>
    <name evidence="4" type="ORF">GM920_04210</name>
</gene>
<keyword evidence="5" id="KW-1185">Reference proteome</keyword>
<accession>A0ABR6ET02</accession>
<evidence type="ECO:0000313" key="4">
    <source>
        <dbReference type="EMBL" id="MBB2148111.1"/>
    </source>
</evidence>
<dbReference type="PANTHER" id="PTHR33620">
    <property type="entry name" value="UREASE ACCESSORY PROTEIN F"/>
    <property type="match status" value="1"/>
</dbReference>
<dbReference type="Proteomes" id="UP000636110">
    <property type="component" value="Unassembled WGS sequence"/>
</dbReference>
<dbReference type="Pfam" id="PF01730">
    <property type="entry name" value="UreF"/>
    <property type="match status" value="1"/>
</dbReference>
<comment type="subunit">
    <text evidence="3">UreD, UreF and UreG form a complex that acts as a GTP-hydrolysis-dependent molecular chaperone, activating the urease apoprotein by helping to assemble the nickel containing metallocenter of UreC. The UreE protein probably delivers the nickel.</text>
</comment>
<evidence type="ECO:0000256" key="1">
    <source>
        <dbReference type="ARBA" id="ARBA00022988"/>
    </source>
</evidence>
<evidence type="ECO:0000313" key="5">
    <source>
        <dbReference type="Proteomes" id="UP000636110"/>
    </source>
</evidence>
<dbReference type="PIRSF" id="PIRSF009467">
    <property type="entry name" value="Ureas_acces_UreF"/>
    <property type="match status" value="1"/>
</dbReference>
<keyword evidence="3" id="KW-0963">Cytoplasm</keyword>
<dbReference type="InterPro" id="IPR002639">
    <property type="entry name" value="UreF"/>
</dbReference>
<comment type="similarity">
    <text evidence="3">Belongs to the UreF family.</text>
</comment>
<protein>
    <recommendedName>
        <fullName evidence="3">Urease accessory protein UreF</fullName>
    </recommendedName>
</protein>